<dbReference type="PANTHER" id="PTHR42928:SF5">
    <property type="entry name" value="BLR1237 PROTEIN"/>
    <property type="match status" value="1"/>
</dbReference>
<gene>
    <name evidence="2" type="ORF">E1269_26390</name>
</gene>
<dbReference type="InParanoid" id="A0A4R5CIR6"/>
<dbReference type="SUPFAM" id="SSF53850">
    <property type="entry name" value="Periplasmic binding protein-like II"/>
    <property type="match status" value="1"/>
</dbReference>
<protein>
    <submittedName>
        <fullName evidence="2">Tripartite tricarboxylate transporter substrate binding protein</fullName>
    </submittedName>
</protein>
<keyword evidence="3" id="KW-1185">Reference proteome</keyword>
<dbReference type="PANTHER" id="PTHR42928">
    <property type="entry name" value="TRICARBOXYLATE-BINDING PROTEIN"/>
    <property type="match status" value="1"/>
</dbReference>
<dbReference type="CDD" id="cd07012">
    <property type="entry name" value="PBP2_Bug_TTT"/>
    <property type="match status" value="1"/>
</dbReference>
<comment type="caution">
    <text evidence="2">The sequence shown here is derived from an EMBL/GenBank/DDBJ whole genome shotgun (WGS) entry which is preliminary data.</text>
</comment>
<accession>A0A4R5CIR6</accession>
<dbReference type="AlphaFoldDB" id="A0A4R5CIR6"/>
<sequence length="387" mass="40452">MLDRSGHAVCCIPHSEIDGSDPCGGLARQRDDQHVGRATQAEGALMRRTRLIAAALPFLLLGAACADTGGGATGGEADAEAPADGEWPGELTIYVPAAPGGGFDIMVRGMQDHMAEALGESVVVTNVEGASGAIAAAEMLDRPADGTSMMVVSRSVSSVPYSGSPDIDPVEDFAPLGVSIQDVSSLTVRADSPYQTVGEFVDHAKANPGEITIGHSGVGSVWHAAGLLLAEAAGVEFSFVPYEGGSESAAALLAGEIDAVLNGPSETRPIIEGGDAVTIGVLGDERSAALPDVPTLKEEGIDVSYYVWRGYVVDAETPEAVREELSARLEKAATQDEYVTAMNEVGFETTWTPADEFGELIVEEDKLVRELFEGEDFMNTTPDRLNQ</sequence>
<comment type="similarity">
    <text evidence="1">Belongs to the UPF0065 (bug) family.</text>
</comment>
<reference evidence="2 3" key="1">
    <citation type="submission" date="2019-03" db="EMBL/GenBank/DDBJ databases">
        <title>Draft genome sequences of novel Actinobacteria.</title>
        <authorList>
            <person name="Sahin N."/>
            <person name="Ay H."/>
            <person name="Saygin H."/>
        </authorList>
    </citation>
    <scope>NUCLEOTIDE SEQUENCE [LARGE SCALE GENOMIC DNA]</scope>
    <source>
        <strain evidence="2 3">5K138</strain>
    </source>
</reference>
<evidence type="ECO:0000313" key="3">
    <source>
        <dbReference type="Proteomes" id="UP000294739"/>
    </source>
</evidence>
<organism evidence="2 3">
    <name type="scientific">Jiangella asiatica</name>
    <dbReference type="NCBI Taxonomy" id="2530372"/>
    <lineage>
        <taxon>Bacteria</taxon>
        <taxon>Bacillati</taxon>
        <taxon>Actinomycetota</taxon>
        <taxon>Actinomycetes</taxon>
        <taxon>Jiangellales</taxon>
        <taxon>Jiangellaceae</taxon>
        <taxon>Jiangella</taxon>
    </lineage>
</organism>
<name>A0A4R5CIR6_9ACTN</name>
<dbReference type="InterPro" id="IPR042100">
    <property type="entry name" value="Bug_dom1"/>
</dbReference>
<dbReference type="Gene3D" id="3.40.190.150">
    <property type="entry name" value="Bordetella uptake gene, domain 1"/>
    <property type="match status" value="1"/>
</dbReference>
<dbReference type="InterPro" id="IPR005064">
    <property type="entry name" value="BUG"/>
</dbReference>
<proteinExistence type="inferred from homology"/>
<dbReference type="Pfam" id="PF03401">
    <property type="entry name" value="TctC"/>
    <property type="match status" value="1"/>
</dbReference>
<dbReference type="OrthoDB" id="9780943at2"/>
<evidence type="ECO:0000256" key="1">
    <source>
        <dbReference type="ARBA" id="ARBA00006987"/>
    </source>
</evidence>
<dbReference type="Proteomes" id="UP000294739">
    <property type="component" value="Unassembled WGS sequence"/>
</dbReference>
<evidence type="ECO:0000313" key="2">
    <source>
        <dbReference type="EMBL" id="TDE00149.1"/>
    </source>
</evidence>
<dbReference type="EMBL" id="SMKZ01000054">
    <property type="protein sequence ID" value="TDE00149.1"/>
    <property type="molecule type" value="Genomic_DNA"/>
</dbReference>
<dbReference type="Gene3D" id="3.40.190.10">
    <property type="entry name" value="Periplasmic binding protein-like II"/>
    <property type="match status" value="1"/>
</dbReference>